<keyword evidence="6" id="KW-1185">Reference proteome</keyword>
<keyword evidence="2" id="KW-0469">Meiosis</keyword>
<dbReference type="Proteomes" id="UP001187531">
    <property type="component" value="Unassembled WGS sequence"/>
</dbReference>
<comment type="caution">
    <text evidence="5">The sequence shown here is derived from an EMBL/GenBank/DDBJ whole genome shotgun (WGS) entry which is preliminary data.</text>
</comment>
<dbReference type="PANTHER" id="PTHR21166">
    <property type="entry name" value="CELL DIVISION CONTROL PROTEIN 24 OB DOMAIN-CONTAINING PROTEIN-RELATED"/>
    <property type="match status" value="1"/>
</dbReference>
<accession>A0AA88IQF9</accession>
<organism evidence="5 6">
    <name type="scientific">Artemia franciscana</name>
    <name type="common">Brine shrimp</name>
    <name type="synonym">Artemia sanfranciscana</name>
    <dbReference type="NCBI Taxonomy" id="6661"/>
    <lineage>
        <taxon>Eukaryota</taxon>
        <taxon>Metazoa</taxon>
        <taxon>Ecdysozoa</taxon>
        <taxon>Arthropoda</taxon>
        <taxon>Crustacea</taxon>
        <taxon>Branchiopoda</taxon>
        <taxon>Anostraca</taxon>
        <taxon>Artemiidae</taxon>
        <taxon>Artemia</taxon>
    </lineage>
</organism>
<dbReference type="InterPro" id="IPR056880">
    <property type="entry name" value="OB_MEIOB_N"/>
</dbReference>
<protein>
    <recommendedName>
        <fullName evidence="4">MEIOB-like N-terminal domain-containing protein</fullName>
    </recommendedName>
</protein>
<proteinExistence type="inferred from homology"/>
<keyword evidence="1" id="KW-0238">DNA-binding</keyword>
<dbReference type="AlphaFoldDB" id="A0AA88IQF9"/>
<reference evidence="5" key="1">
    <citation type="submission" date="2023-07" db="EMBL/GenBank/DDBJ databases">
        <title>Chromosome-level genome assembly of Artemia franciscana.</title>
        <authorList>
            <person name="Jo E."/>
        </authorList>
    </citation>
    <scope>NUCLEOTIDE SEQUENCE</scope>
    <source>
        <tissue evidence="5">Whole body</tissue>
    </source>
</reference>
<evidence type="ECO:0000256" key="1">
    <source>
        <dbReference type="ARBA" id="ARBA00023125"/>
    </source>
</evidence>
<dbReference type="InterPro" id="IPR012340">
    <property type="entry name" value="NA-bd_OB-fold"/>
</dbReference>
<sequence>MSCKRIRIGSLFPGVSISPTVIGLVIKKQDPRNLKSTSGDRWVFNLTIRDSPYDTANVSFWGSQQFVIQVDSQIEVGSIVGITNVKLSPASPGGDQYKPKVTCGSHLQVSENGGEIQVYDKNHELLGYGMGEMLKQLIHLPNGPVQESLTVADIRAGSEGLDRSSANLLVAVQKVGAERIFRTRDGRDAVRLDVTCFDQSGCNLHLVMWDRCDIQFAKTWVPFQTILFISDACLKWDTFRCGLIVQLTSRSICTVQPDCEEGRNLLQYAISAEGLLDDIVDEGSRFEPDFNTDLSKISRIFNVEQLKEVTSQIGKGRHLDAVLYCFFSEFDIDSENTSIFSGSCGVCGGRVSRQSSNYYACSDLECDGSSYAGKHHLNFDIRVTLSDSTGSINNCRLTGIAAERLFGMQPEAFMNLAPHELTMIKWQFLLERCKVFISAAPKKSDQSQADIWILFAERANLDEVTVRCSAA</sequence>
<dbReference type="GO" id="GO:0003697">
    <property type="term" value="F:single-stranded DNA binding"/>
    <property type="evidence" value="ECO:0007669"/>
    <property type="project" value="TreeGrafter"/>
</dbReference>
<dbReference type="EMBL" id="JAVRJZ010000003">
    <property type="protein sequence ID" value="KAK2724832.1"/>
    <property type="molecule type" value="Genomic_DNA"/>
</dbReference>
<dbReference type="InterPro" id="IPR052469">
    <property type="entry name" value="MEIOB"/>
</dbReference>
<evidence type="ECO:0000256" key="3">
    <source>
        <dbReference type="ARBA" id="ARBA00038329"/>
    </source>
</evidence>
<name>A0AA88IQF9_ARTSF</name>
<evidence type="ECO:0000313" key="5">
    <source>
        <dbReference type="EMBL" id="KAK2724832.1"/>
    </source>
</evidence>
<feature type="domain" description="MEIOB-like N-terminal" evidence="4">
    <location>
        <begin position="6"/>
        <end position="141"/>
    </location>
</feature>
<evidence type="ECO:0000256" key="2">
    <source>
        <dbReference type="ARBA" id="ARBA00023254"/>
    </source>
</evidence>
<dbReference type="GO" id="GO:0000712">
    <property type="term" value="P:resolution of meiotic recombination intermediates"/>
    <property type="evidence" value="ECO:0007669"/>
    <property type="project" value="TreeGrafter"/>
</dbReference>
<evidence type="ECO:0000259" key="4">
    <source>
        <dbReference type="Pfam" id="PF24903"/>
    </source>
</evidence>
<dbReference type="SUPFAM" id="SSF50249">
    <property type="entry name" value="Nucleic acid-binding proteins"/>
    <property type="match status" value="2"/>
</dbReference>
<comment type="similarity">
    <text evidence="3">Belongs to the MEIOB family.</text>
</comment>
<dbReference type="PANTHER" id="PTHR21166:SF2">
    <property type="entry name" value="CELL DIVISION CONTROL PROTEIN 24 OB DOMAIN-CONTAINING PROTEIN-RELATED"/>
    <property type="match status" value="1"/>
</dbReference>
<dbReference type="GO" id="GO:0008310">
    <property type="term" value="F:single-stranded DNA 3'-5' DNA exonuclease activity"/>
    <property type="evidence" value="ECO:0007669"/>
    <property type="project" value="TreeGrafter"/>
</dbReference>
<dbReference type="Gene3D" id="2.40.50.140">
    <property type="entry name" value="Nucleic acid-binding proteins"/>
    <property type="match status" value="2"/>
</dbReference>
<dbReference type="Pfam" id="PF24903">
    <property type="entry name" value="OB_MEIOB_N"/>
    <property type="match status" value="1"/>
</dbReference>
<gene>
    <name evidence="5" type="ORF">QYM36_001338</name>
</gene>
<evidence type="ECO:0000313" key="6">
    <source>
        <dbReference type="Proteomes" id="UP001187531"/>
    </source>
</evidence>